<organism evidence="1 2">
    <name type="scientific">Dendrothele bispora (strain CBS 962.96)</name>
    <dbReference type="NCBI Taxonomy" id="1314807"/>
    <lineage>
        <taxon>Eukaryota</taxon>
        <taxon>Fungi</taxon>
        <taxon>Dikarya</taxon>
        <taxon>Basidiomycota</taxon>
        <taxon>Agaricomycotina</taxon>
        <taxon>Agaricomycetes</taxon>
        <taxon>Agaricomycetidae</taxon>
        <taxon>Agaricales</taxon>
        <taxon>Agaricales incertae sedis</taxon>
        <taxon>Dendrothele</taxon>
    </lineage>
</organism>
<dbReference type="EMBL" id="ML182597">
    <property type="protein sequence ID" value="THU75234.1"/>
    <property type="molecule type" value="Genomic_DNA"/>
</dbReference>
<evidence type="ECO:0000313" key="1">
    <source>
        <dbReference type="EMBL" id="THU75234.1"/>
    </source>
</evidence>
<reference evidence="1 2" key="1">
    <citation type="journal article" date="2019" name="Nat. Ecol. Evol.">
        <title>Megaphylogeny resolves global patterns of mushroom evolution.</title>
        <authorList>
            <person name="Varga T."/>
            <person name="Krizsan K."/>
            <person name="Foldi C."/>
            <person name="Dima B."/>
            <person name="Sanchez-Garcia M."/>
            <person name="Sanchez-Ramirez S."/>
            <person name="Szollosi G.J."/>
            <person name="Szarkandi J.G."/>
            <person name="Papp V."/>
            <person name="Albert L."/>
            <person name="Andreopoulos W."/>
            <person name="Angelini C."/>
            <person name="Antonin V."/>
            <person name="Barry K.W."/>
            <person name="Bougher N.L."/>
            <person name="Buchanan P."/>
            <person name="Buyck B."/>
            <person name="Bense V."/>
            <person name="Catcheside P."/>
            <person name="Chovatia M."/>
            <person name="Cooper J."/>
            <person name="Damon W."/>
            <person name="Desjardin D."/>
            <person name="Finy P."/>
            <person name="Geml J."/>
            <person name="Haridas S."/>
            <person name="Hughes K."/>
            <person name="Justo A."/>
            <person name="Karasinski D."/>
            <person name="Kautmanova I."/>
            <person name="Kiss B."/>
            <person name="Kocsube S."/>
            <person name="Kotiranta H."/>
            <person name="LaButti K.M."/>
            <person name="Lechner B.E."/>
            <person name="Liimatainen K."/>
            <person name="Lipzen A."/>
            <person name="Lukacs Z."/>
            <person name="Mihaltcheva S."/>
            <person name="Morgado L.N."/>
            <person name="Niskanen T."/>
            <person name="Noordeloos M.E."/>
            <person name="Ohm R.A."/>
            <person name="Ortiz-Santana B."/>
            <person name="Ovrebo C."/>
            <person name="Racz N."/>
            <person name="Riley R."/>
            <person name="Savchenko A."/>
            <person name="Shiryaev A."/>
            <person name="Soop K."/>
            <person name="Spirin V."/>
            <person name="Szebenyi C."/>
            <person name="Tomsovsky M."/>
            <person name="Tulloss R.E."/>
            <person name="Uehling J."/>
            <person name="Grigoriev I.V."/>
            <person name="Vagvolgyi C."/>
            <person name="Papp T."/>
            <person name="Martin F.M."/>
            <person name="Miettinen O."/>
            <person name="Hibbett D.S."/>
            <person name="Nagy L.G."/>
        </authorList>
    </citation>
    <scope>NUCLEOTIDE SEQUENCE [LARGE SCALE GENOMIC DNA]</scope>
    <source>
        <strain evidence="1 2">CBS 962.96</strain>
    </source>
</reference>
<dbReference type="AlphaFoldDB" id="A0A4S8KIG7"/>
<keyword evidence="2" id="KW-1185">Reference proteome</keyword>
<proteinExistence type="predicted"/>
<evidence type="ECO:0000313" key="2">
    <source>
        <dbReference type="Proteomes" id="UP000297245"/>
    </source>
</evidence>
<gene>
    <name evidence="1" type="ORF">K435DRAFT_881298</name>
</gene>
<dbReference type="Proteomes" id="UP000297245">
    <property type="component" value="Unassembled WGS sequence"/>
</dbReference>
<accession>A0A4S8KIG7</accession>
<protein>
    <submittedName>
        <fullName evidence="1">Uncharacterized protein</fullName>
    </submittedName>
</protein>
<sequence length="66" mass="7628">MRKKKFCDSSHVQHYRNALSHFQNDNTSAFSDFGWQLLHNPVQPQTGQFSATWQPESKIPEPALIV</sequence>
<name>A0A4S8KIG7_DENBC</name>